<keyword evidence="8" id="KW-0804">Transcription</keyword>
<dbReference type="eggNOG" id="KOG3575">
    <property type="taxonomic scope" value="Eukaryota"/>
</dbReference>
<dbReference type="KEGG" id="cel:CELE_ZK1037.13"/>
<dbReference type="STRING" id="6239.ZK1037.13.1"/>
<keyword evidence="6" id="KW-0805">Transcription regulation</keyword>
<dbReference type="Gene3D" id="3.30.50.10">
    <property type="entry name" value="Erythroid Transcription Factor GATA-1, subunit A"/>
    <property type="match status" value="1"/>
</dbReference>
<keyword evidence="5" id="KW-0862">Zinc</keyword>
<evidence type="ECO:0000313" key="14">
    <source>
        <dbReference type="Proteomes" id="UP000001940"/>
    </source>
</evidence>
<comment type="similarity">
    <text evidence="2">Belongs to the nuclear hormone receptor family.</text>
</comment>
<dbReference type="InterPro" id="IPR035500">
    <property type="entry name" value="NHR-like_dom_sf"/>
</dbReference>
<dbReference type="InterPro" id="IPR013088">
    <property type="entry name" value="Znf_NHR/GATA"/>
</dbReference>
<dbReference type="UCSC" id="ZK1037.13">
    <property type="organism name" value="c. elegans"/>
</dbReference>
<dbReference type="AGR" id="WB:WBGene00045515"/>
<name>A7LPI6_CAEEL</name>
<evidence type="ECO:0000256" key="3">
    <source>
        <dbReference type="ARBA" id="ARBA00022723"/>
    </source>
</evidence>
<dbReference type="SMART" id="SM00399">
    <property type="entry name" value="ZnF_C4"/>
    <property type="match status" value="1"/>
</dbReference>
<dbReference type="Gene3D" id="1.10.565.10">
    <property type="entry name" value="Retinoid X Receptor"/>
    <property type="match status" value="1"/>
</dbReference>
<feature type="compositionally biased region" description="Basic and acidic residues" evidence="11">
    <location>
        <begin position="114"/>
        <end position="133"/>
    </location>
</feature>
<evidence type="ECO:0000256" key="10">
    <source>
        <dbReference type="ARBA" id="ARBA00023242"/>
    </source>
</evidence>
<dbReference type="InterPro" id="IPR049636">
    <property type="entry name" value="HNF4-like_DBD"/>
</dbReference>
<evidence type="ECO:0000256" key="11">
    <source>
        <dbReference type="SAM" id="MobiDB-lite"/>
    </source>
</evidence>
<sequence length="291" mass="32646">MGASWVISLTQGTSMYKNQKHLCVIPLVFPQMSNSETTSDCCSVCGGAPNGGHRYGPMACLSCITFFRRAISSGNVGDCKKQSACEINHESKNSCRSCRLQKCLNVGMNPKAIQHRDPIGQRSPPKDDSDSQKSDLQFLLDLQKKQRIRNQKYGIQLKNDRSVKKQYRPANADDIRLTMSLGFQNAISWANPFEAFKNLTDSEKAAVMSEFGVAFVLIEQAFKSAKEADEGVWLLQNNTFLGLKEGESVQAKINSEFVKTLLKTLCEPIRTLQLDKFDVFPKQRETRKCRT</sequence>
<dbReference type="WormBase" id="ZK1037.13">
    <property type="protein sequence ID" value="CE42528"/>
    <property type="gene ID" value="WBGene00045515"/>
    <property type="gene designation" value="nhr-291"/>
</dbReference>
<dbReference type="PANTHER" id="PTHR46587">
    <property type="entry name" value="NUCLEAR HORMONE RECEPTOR FAMILY"/>
    <property type="match status" value="1"/>
</dbReference>
<comment type="subcellular location">
    <subcellularLocation>
        <location evidence="1">Nucleus</location>
    </subcellularLocation>
</comment>
<gene>
    <name evidence="13 15" type="primary">nhr-291</name>
    <name evidence="13" type="ORF">CELE_ZK1037.13</name>
    <name evidence="15" type="ORF">ZK1037.13</name>
</gene>
<feature type="domain" description="Nuclear receptor" evidence="12">
    <location>
        <begin position="39"/>
        <end position="115"/>
    </location>
</feature>
<dbReference type="PANTHER" id="PTHR46587:SF1">
    <property type="entry name" value="NUCLEAR HORMONE RECEPTOR FAMILY-RELATED"/>
    <property type="match status" value="1"/>
</dbReference>
<dbReference type="PRINTS" id="PR00047">
    <property type="entry name" value="STROIDFINGER"/>
</dbReference>
<organism evidence="13 14">
    <name type="scientific">Caenorhabditis elegans</name>
    <dbReference type="NCBI Taxonomy" id="6239"/>
    <lineage>
        <taxon>Eukaryota</taxon>
        <taxon>Metazoa</taxon>
        <taxon>Ecdysozoa</taxon>
        <taxon>Nematoda</taxon>
        <taxon>Chromadorea</taxon>
        <taxon>Rhabditida</taxon>
        <taxon>Rhabditina</taxon>
        <taxon>Rhabditomorpha</taxon>
        <taxon>Rhabditoidea</taxon>
        <taxon>Rhabditidae</taxon>
        <taxon>Peloderinae</taxon>
        <taxon>Caenorhabditis</taxon>
    </lineage>
</organism>
<evidence type="ECO:0000256" key="4">
    <source>
        <dbReference type="ARBA" id="ARBA00022771"/>
    </source>
</evidence>
<dbReference type="PhylomeDB" id="A7LPI6"/>
<dbReference type="HOGENOM" id="CLU_007368_0_0_1"/>
<keyword evidence="9 13" id="KW-0675">Receptor</keyword>
<dbReference type="RefSeq" id="NP_001123077.1">
    <property type="nucleotide sequence ID" value="NM_001129605.3"/>
</dbReference>
<keyword evidence="7" id="KW-0238">DNA-binding</keyword>
<dbReference type="GeneID" id="6418820"/>
<evidence type="ECO:0000256" key="5">
    <source>
        <dbReference type="ARBA" id="ARBA00022833"/>
    </source>
</evidence>
<dbReference type="AlphaFoldDB" id="A7LPI6"/>
<feature type="region of interest" description="Disordered" evidence="11">
    <location>
        <begin position="114"/>
        <end position="134"/>
    </location>
</feature>
<dbReference type="GO" id="GO:0000978">
    <property type="term" value="F:RNA polymerase II cis-regulatory region sequence-specific DNA binding"/>
    <property type="evidence" value="ECO:0007669"/>
    <property type="project" value="InterPro"/>
</dbReference>
<dbReference type="GO" id="GO:0008270">
    <property type="term" value="F:zinc ion binding"/>
    <property type="evidence" value="ECO:0007669"/>
    <property type="project" value="UniProtKB-KW"/>
</dbReference>
<evidence type="ECO:0000256" key="7">
    <source>
        <dbReference type="ARBA" id="ARBA00023125"/>
    </source>
</evidence>
<dbReference type="Pfam" id="PF00105">
    <property type="entry name" value="zf-C4"/>
    <property type="match status" value="1"/>
</dbReference>
<dbReference type="CTD" id="6418820"/>
<dbReference type="PROSITE" id="PS51030">
    <property type="entry name" value="NUCLEAR_REC_DBD_2"/>
    <property type="match status" value="1"/>
</dbReference>
<evidence type="ECO:0000313" key="15">
    <source>
        <dbReference type="WormBase" id="ZK1037.13"/>
    </source>
</evidence>
<dbReference type="Pfam" id="PF00104">
    <property type="entry name" value="Hormone_recep"/>
    <property type="match status" value="1"/>
</dbReference>
<keyword evidence="3" id="KW-0479">Metal-binding</keyword>
<accession>A7LPI6</accession>
<evidence type="ECO:0000256" key="9">
    <source>
        <dbReference type="ARBA" id="ARBA00023170"/>
    </source>
</evidence>
<evidence type="ECO:0000256" key="6">
    <source>
        <dbReference type="ARBA" id="ARBA00023015"/>
    </source>
</evidence>
<dbReference type="CDD" id="cd06960">
    <property type="entry name" value="NR_DBD_HNF4A"/>
    <property type="match status" value="1"/>
</dbReference>
<dbReference type="SMR" id="A7LPI6"/>
<reference evidence="13 14" key="1">
    <citation type="journal article" date="1998" name="Science">
        <title>Genome sequence of the nematode C. elegans: a platform for investigating biology.</title>
        <authorList>
            <consortium name="The C. elegans sequencing consortium"/>
            <person name="Sulson J.E."/>
            <person name="Waterston R."/>
        </authorList>
    </citation>
    <scope>NUCLEOTIDE SEQUENCE [LARGE SCALE GENOMIC DNA]</scope>
    <source>
        <strain evidence="13 14">Bristol N2</strain>
    </source>
</reference>
<dbReference type="OrthoDB" id="5771769at2759"/>
<dbReference type="PaxDb" id="6239-ZK1037.13"/>
<dbReference type="InParanoid" id="A7LPI6"/>
<proteinExistence type="inferred from homology"/>
<evidence type="ECO:0000259" key="12">
    <source>
        <dbReference type="PROSITE" id="PS51030"/>
    </source>
</evidence>
<dbReference type="FunCoup" id="A7LPI6">
    <property type="interactions" value="5"/>
</dbReference>
<protein>
    <submittedName>
        <fullName evidence="13">Nuclear receptor domain-containing protein</fullName>
    </submittedName>
</protein>
<dbReference type="SUPFAM" id="SSF57716">
    <property type="entry name" value="Glucocorticoid receptor-like (DNA-binding domain)"/>
    <property type="match status" value="1"/>
</dbReference>
<dbReference type="InterPro" id="IPR001628">
    <property type="entry name" value="Znf_hrmn_rcpt"/>
</dbReference>
<evidence type="ECO:0000256" key="2">
    <source>
        <dbReference type="ARBA" id="ARBA00005993"/>
    </source>
</evidence>
<dbReference type="InterPro" id="IPR000536">
    <property type="entry name" value="Nucl_hrmn_rcpt_lig-bd"/>
</dbReference>
<keyword evidence="14" id="KW-1185">Reference proteome</keyword>
<dbReference type="EMBL" id="BX284605">
    <property type="protein sequence ID" value="CAO82053.2"/>
    <property type="molecule type" value="Genomic_DNA"/>
</dbReference>
<dbReference type="SUPFAM" id="SSF48508">
    <property type="entry name" value="Nuclear receptor ligand-binding domain"/>
    <property type="match status" value="1"/>
</dbReference>
<dbReference type="Proteomes" id="UP000001940">
    <property type="component" value="Chromosome V"/>
</dbReference>
<dbReference type="GO" id="GO:0003700">
    <property type="term" value="F:DNA-binding transcription factor activity"/>
    <property type="evidence" value="ECO:0007669"/>
    <property type="project" value="InterPro"/>
</dbReference>
<evidence type="ECO:0000256" key="8">
    <source>
        <dbReference type="ARBA" id="ARBA00023163"/>
    </source>
</evidence>
<keyword evidence="4" id="KW-0863">Zinc-finger</keyword>
<evidence type="ECO:0000256" key="1">
    <source>
        <dbReference type="ARBA" id="ARBA00004123"/>
    </source>
</evidence>
<keyword evidence="10" id="KW-0539">Nucleus</keyword>
<dbReference type="GO" id="GO:0005634">
    <property type="term" value="C:nucleus"/>
    <property type="evidence" value="ECO:0007669"/>
    <property type="project" value="UniProtKB-SubCell"/>
</dbReference>
<evidence type="ECO:0000313" key="13">
    <source>
        <dbReference type="EMBL" id="CAO82053.2"/>
    </source>
</evidence>